<evidence type="ECO:0000259" key="3">
    <source>
        <dbReference type="PROSITE" id="PS50158"/>
    </source>
</evidence>
<dbReference type="GO" id="GO:0003676">
    <property type="term" value="F:nucleic acid binding"/>
    <property type="evidence" value="ECO:0007669"/>
    <property type="project" value="InterPro"/>
</dbReference>
<feature type="region of interest" description="Disordered" evidence="2">
    <location>
        <begin position="1"/>
        <end position="37"/>
    </location>
</feature>
<gene>
    <name evidence="4" type="ORF">NBR_LOCUS17464</name>
</gene>
<keyword evidence="1" id="KW-0862">Zinc</keyword>
<evidence type="ECO:0000313" key="6">
    <source>
        <dbReference type="WBParaSite" id="NBR_0001746301-mRNA-1"/>
    </source>
</evidence>
<dbReference type="GO" id="GO:0005737">
    <property type="term" value="C:cytoplasm"/>
    <property type="evidence" value="ECO:0007669"/>
    <property type="project" value="UniProtKB-ARBA"/>
</dbReference>
<name>A0A0N4YKA8_NIPBR</name>
<feature type="compositionally biased region" description="Basic and acidic residues" evidence="2">
    <location>
        <begin position="15"/>
        <end position="28"/>
    </location>
</feature>
<reference evidence="4 5" key="2">
    <citation type="submission" date="2018-11" db="EMBL/GenBank/DDBJ databases">
        <authorList>
            <consortium name="Pathogen Informatics"/>
        </authorList>
    </citation>
    <scope>NUCLEOTIDE SEQUENCE [LARGE SCALE GENOMIC DNA]</scope>
</reference>
<dbReference type="GO" id="GO:0019899">
    <property type="term" value="F:enzyme binding"/>
    <property type="evidence" value="ECO:0007669"/>
    <property type="project" value="UniProtKB-ARBA"/>
</dbReference>
<keyword evidence="1" id="KW-0863">Zinc-finger</keyword>
<proteinExistence type="predicted"/>
<dbReference type="EMBL" id="UYSL01022780">
    <property type="protein sequence ID" value="VDL81121.1"/>
    <property type="molecule type" value="Genomic_DNA"/>
</dbReference>
<dbReference type="SMART" id="SM00343">
    <property type="entry name" value="ZnF_C2HC"/>
    <property type="match status" value="3"/>
</dbReference>
<accession>A0A0N4YKA8</accession>
<protein>
    <submittedName>
        <fullName evidence="6">CCHC-type domain-containing protein</fullName>
    </submittedName>
</protein>
<dbReference type="Proteomes" id="UP000271162">
    <property type="component" value="Unassembled WGS sequence"/>
</dbReference>
<evidence type="ECO:0000256" key="2">
    <source>
        <dbReference type="SAM" id="MobiDB-lite"/>
    </source>
</evidence>
<dbReference type="GO" id="GO:0008270">
    <property type="term" value="F:zinc ion binding"/>
    <property type="evidence" value="ECO:0007669"/>
    <property type="project" value="UniProtKB-KW"/>
</dbReference>
<evidence type="ECO:0000313" key="4">
    <source>
        <dbReference type="EMBL" id="VDL81121.1"/>
    </source>
</evidence>
<dbReference type="WBParaSite" id="NBR_0001746301-mRNA-1">
    <property type="protein sequence ID" value="NBR_0001746301-mRNA-1"/>
    <property type="gene ID" value="NBR_0001746301"/>
</dbReference>
<dbReference type="PROSITE" id="PS50158">
    <property type="entry name" value="ZF_CCHC"/>
    <property type="match status" value="1"/>
</dbReference>
<sequence length="195" mass="21820">MGLERHLGSSKGLHSRREEDHSPHREARATPNRTEAIERMPTSVKTSISCFYCGRAGHPPKLCNEYPTREGRIEVIKSRILCRNCGEADHQAARCLREACRICNEVGHHTSICRKGPSAPPHSLSSRQVPSKRPPNQRDTRLKSLRKPPATKTNCVISKQEDREETVVDTVLHVGSDKHQPDSLILVGQALVFNP</sequence>
<dbReference type="STRING" id="27835.A0A0N4YKA8"/>
<reference evidence="6" key="1">
    <citation type="submission" date="2017-02" db="UniProtKB">
        <authorList>
            <consortium name="WormBaseParasite"/>
        </authorList>
    </citation>
    <scope>IDENTIFICATION</scope>
</reference>
<feature type="region of interest" description="Disordered" evidence="2">
    <location>
        <begin position="114"/>
        <end position="159"/>
    </location>
</feature>
<dbReference type="OMA" id="QYATITE"/>
<keyword evidence="1" id="KW-0479">Metal-binding</keyword>
<evidence type="ECO:0000313" key="5">
    <source>
        <dbReference type="Proteomes" id="UP000271162"/>
    </source>
</evidence>
<dbReference type="Pfam" id="PF00098">
    <property type="entry name" value="zf-CCHC"/>
    <property type="match status" value="1"/>
</dbReference>
<dbReference type="Gene3D" id="4.10.60.10">
    <property type="entry name" value="Zinc finger, CCHC-type"/>
    <property type="match status" value="1"/>
</dbReference>
<dbReference type="InterPro" id="IPR036875">
    <property type="entry name" value="Znf_CCHC_sf"/>
</dbReference>
<keyword evidence="5" id="KW-1185">Reference proteome</keyword>
<dbReference type="AlphaFoldDB" id="A0A0N4YKA8"/>
<evidence type="ECO:0000256" key="1">
    <source>
        <dbReference type="PROSITE-ProRule" id="PRU00047"/>
    </source>
</evidence>
<feature type="domain" description="CCHC-type" evidence="3">
    <location>
        <begin position="50"/>
        <end position="65"/>
    </location>
</feature>
<dbReference type="InterPro" id="IPR001878">
    <property type="entry name" value="Znf_CCHC"/>
</dbReference>
<organism evidence="6">
    <name type="scientific">Nippostrongylus brasiliensis</name>
    <name type="common">Rat hookworm</name>
    <dbReference type="NCBI Taxonomy" id="27835"/>
    <lineage>
        <taxon>Eukaryota</taxon>
        <taxon>Metazoa</taxon>
        <taxon>Ecdysozoa</taxon>
        <taxon>Nematoda</taxon>
        <taxon>Chromadorea</taxon>
        <taxon>Rhabditida</taxon>
        <taxon>Rhabditina</taxon>
        <taxon>Rhabditomorpha</taxon>
        <taxon>Strongyloidea</taxon>
        <taxon>Heligmosomidae</taxon>
        <taxon>Nippostrongylus</taxon>
    </lineage>
</organism>
<dbReference type="SUPFAM" id="SSF57756">
    <property type="entry name" value="Retrovirus zinc finger-like domains"/>
    <property type="match status" value="1"/>
</dbReference>